<accession>A0ABS6H358</accession>
<keyword evidence="2" id="KW-1185">Reference proteome</keyword>
<dbReference type="Proteomes" id="UP000689967">
    <property type="component" value="Unassembled WGS sequence"/>
</dbReference>
<gene>
    <name evidence="1" type="ORF">JJQ90_05275</name>
</gene>
<organism evidence="1 2">
    <name type="scientific">Falsiroseomonas oleicola</name>
    <dbReference type="NCBI Taxonomy" id="2801474"/>
    <lineage>
        <taxon>Bacteria</taxon>
        <taxon>Pseudomonadati</taxon>
        <taxon>Pseudomonadota</taxon>
        <taxon>Alphaproteobacteria</taxon>
        <taxon>Acetobacterales</taxon>
        <taxon>Roseomonadaceae</taxon>
        <taxon>Falsiroseomonas</taxon>
    </lineage>
</organism>
<dbReference type="EMBL" id="JAERQM010000001">
    <property type="protein sequence ID" value="MBU8543105.1"/>
    <property type="molecule type" value="Genomic_DNA"/>
</dbReference>
<dbReference type="RefSeq" id="WP_216873398.1">
    <property type="nucleotide sequence ID" value="NZ_JAERQM010000001.1"/>
</dbReference>
<proteinExistence type="predicted"/>
<comment type="caution">
    <text evidence="1">The sequence shown here is derived from an EMBL/GenBank/DDBJ whole genome shotgun (WGS) entry which is preliminary data.</text>
</comment>
<sequence length="63" mass="7141">MNRDWHAANPMPKPATLDQRVAWHLAHAEACGCRDLPRTVREELVRRGQAIPSRRGGDRVASR</sequence>
<reference evidence="1 2" key="1">
    <citation type="submission" date="2021-01" db="EMBL/GenBank/DDBJ databases">
        <title>Roseomonas sp. nov, a bacterium isolated from an oil production mixture in Yumen Oilfield.</title>
        <authorList>
            <person name="Wu D."/>
        </authorList>
    </citation>
    <scope>NUCLEOTIDE SEQUENCE [LARGE SCALE GENOMIC DNA]</scope>
    <source>
        <strain evidence="1 2">ROY-5-3</strain>
    </source>
</reference>
<evidence type="ECO:0000313" key="1">
    <source>
        <dbReference type="EMBL" id="MBU8543105.1"/>
    </source>
</evidence>
<protein>
    <submittedName>
        <fullName evidence="1">Uncharacterized protein</fullName>
    </submittedName>
</protein>
<evidence type="ECO:0000313" key="2">
    <source>
        <dbReference type="Proteomes" id="UP000689967"/>
    </source>
</evidence>
<name>A0ABS6H358_9PROT</name>